<dbReference type="Pfam" id="PF22322">
    <property type="entry name" value="DUF6973"/>
    <property type="match status" value="1"/>
</dbReference>
<reference evidence="3 5" key="1">
    <citation type="submission" date="2011-05" db="EMBL/GenBank/DDBJ databases">
        <authorList>
            <person name="Muzny D."/>
            <person name="Qin X."/>
            <person name="Deng J."/>
            <person name="Jiang H."/>
            <person name="Liu Y."/>
            <person name="Qu J."/>
            <person name="Song X.-Z."/>
            <person name="Zhang L."/>
            <person name="Thornton R."/>
            <person name="Coyle M."/>
            <person name="Francisco L."/>
            <person name="Jackson L."/>
            <person name="Javaid M."/>
            <person name="Korchina V."/>
            <person name="Kovar C."/>
            <person name="Mata R."/>
            <person name="Mathew T."/>
            <person name="Ngo R."/>
            <person name="Nguyen L."/>
            <person name="Nguyen N."/>
            <person name="Okwuonu G."/>
            <person name="Ongeri F."/>
            <person name="Pham C."/>
            <person name="Simmons D."/>
            <person name="Wilczek-Boney K."/>
            <person name="Hale W."/>
            <person name="Jakkamsetti A."/>
            <person name="Pham P."/>
            <person name="Ruth R."/>
            <person name="San Lucas F."/>
            <person name="Warren J."/>
            <person name="Zhang J."/>
            <person name="Zhao Z."/>
            <person name="Zhou C."/>
            <person name="Zhu D."/>
            <person name="Lee S."/>
            <person name="Bess C."/>
            <person name="Blankenburg K."/>
            <person name="Forbes L."/>
            <person name="Fu Q."/>
            <person name="Gubbala S."/>
            <person name="Hirani K."/>
            <person name="Jayaseelan J.C."/>
            <person name="Lara F."/>
            <person name="Munidasa M."/>
            <person name="Palculict T."/>
            <person name="Patil S."/>
            <person name="Pu L.-L."/>
            <person name="Saada N."/>
            <person name="Tang L."/>
            <person name="Weissenberger G."/>
            <person name="Zhu Y."/>
            <person name="Hemphill L."/>
            <person name="Shang Y."/>
            <person name="Youmans B."/>
            <person name="Ayvaz T."/>
            <person name="Ross M."/>
            <person name="Santibanez J."/>
            <person name="Aqrawi P."/>
            <person name="Gross S."/>
            <person name="Joshi V."/>
            <person name="Fowler G."/>
            <person name="Nazareth L."/>
            <person name="Reid J."/>
            <person name="Worley K."/>
            <person name="Petrosino J."/>
            <person name="Highlander S."/>
            <person name="Gibbs R."/>
        </authorList>
    </citation>
    <scope>NUCLEOTIDE SEQUENCE [LARGE SCALE GENOMIC DNA]</scope>
    <source>
        <strain evidence="3 5">ATCC 33926</strain>
    </source>
</reference>
<dbReference type="EMBL" id="CP094241">
    <property type="protein sequence ID" value="UNV83771.1"/>
    <property type="molecule type" value="Genomic_DNA"/>
</dbReference>
<evidence type="ECO:0000313" key="6">
    <source>
        <dbReference type="Proteomes" id="UP000829455"/>
    </source>
</evidence>
<sequence length="243" mass="27159">MAQIKFKTHLKCILLASILLSGCQTAFEEDQTRRSKITQFALNHPVAAQAIGMEDTGSFNISSNATRFAYRSGLDDTANGDGKGTQVNAVRQALWQAAITSQFDNVIAEEAGNAYLADIKIREGKINYFSRYLADQAVDQRNNRIGRSIGSGRPNTDMKALAESVLLYYHKIGLWTASETRTNGRKVWRITQEKLSPTAYREAMKNIEPLDAEGLREEERNMPKPDKIDSISKTVKAIRKVKD</sequence>
<proteinExistence type="predicted"/>
<keyword evidence="6" id="KW-1185">Reference proteome</keyword>
<accession>A0AA36XL33</accession>
<feature type="signal peptide" evidence="1">
    <location>
        <begin position="1"/>
        <end position="26"/>
    </location>
</feature>
<evidence type="ECO:0000259" key="2">
    <source>
        <dbReference type="Pfam" id="PF22322"/>
    </source>
</evidence>
<evidence type="ECO:0000313" key="5">
    <source>
        <dbReference type="Proteomes" id="UP000004982"/>
    </source>
</evidence>
<reference evidence="4 6" key="2">
    <citation type="submission" date="2022-03" db="EMBL/GenBank/DDBJ databases">
        <title>Genome sequencing of Neisseria macacae.</title>
        <authorList>
            <person name="Baek M.-G."/>
        </authorList>
    </citation>
    <scope>NUCLEOTIDE SEQUENCE [LARGE SCALE GENOMIC DNA]</scope>
    <source>
        <strain evidence="4 6">ATCC 33926</strain>
    </source>
</reference>
<dbReference type="Proteomes" id="UP000004982">
    <property type="component" value="Unassembled WGS sequence"/>
</dbReference>
<name>A0AA36XL33_9NEIS</name>
<dbReference type="Proteomes" id="UP000829455">
    <property type="component" value="Chromosome"/>
</dbReference>
<organism evidence="3 5">
    <name type="scientific">Neisseria macacae ATCC 33926</name>
    <dbReference type="NCBI Taxonomy" id="997348"/>
    <lineage>
        <taxon>Bacteria</taxon>
        <taxon>Pseudomonadati</taxon>
        <taxon>Pseudomonadota</taxon>
        <taxon>Betaproteobacteria</taxon>
        <taxon>Neisseriales</taxon>
        <taxon>Neisseriaceae</taxon>
        <taxon>Neisseria</taxon>
    </lineage>
</organism>
<feature type="domain" description="DUF6973" evidence="2">
    <location>
        <begin position="65"/>
        <end position="164"/>
    </location>
</feature>
<evidence type="ECO:0000313" key="3">
    <source>
        <dbReference type="EMBL" id="EGQ76660.1"/>
    </source>
</evidence>
<dbReference type="InterPro" id="IPR054246">
    <property type="entry name" value="DUF6973"/>
</dbReference>
<feature type="chain" id="PRO_5041339623" description="DUF6973 domain-containing protein" evidence="1">
    <location>
        <begin position="27"/>
        <end position="243"/>
    </location>
</feature>
<dbReference type="EMBL" id="AFQE01000083">
    <property type="protein sequence ID" value="EGQ76660.1"/>
    <property type="molecule type" value="Genomic_DNA"/>
</dbReference>
<evidence type="ECO:0000313" key="4">
    <source>
        <dbReference type="EMBL" id="UNV83771.1"/>
    </source>
</evidence>
<gene>
    <name evidence="3" type="ORF">HMPREF9418_1756</name>
    <name evidence="4" type="ORF">MON40_06945</name>
</gene>
<evidence type="ECO:0000256" key="1">
    <source>
        <dbReference type="SAM" id="SignalP"/>
    </source>
</evidence>
<dbReference type="AlphaFoldDB" id="A0AA36XL33"/>
<dbReference type="PROSITE" id="PS51257">
    <property type="entry name" value="PROKAR_LIPOPROTEIN"/>
    <property type="match status" value="1"/>
</dbReference>
<dbReference type="RefSeq" id="WP_003760647.1">
    <property type="nucleotide sequence ID" value="NZ_CP094241.1"/>
</dbReference>
<protein>
    <recommendedName>
        <fullName evidence="2">DUF6973 domain-containing protein</fullName>
    </recommendedName>
</protein>
<keyword evidence="1" id="KW-0732">Signal</keyword>